<dbReference type="InterPro" id="IPR004087">
    <property type="entry name" value="KH_dom"/>
</dbReference>
<feature type="domain" description="K Homology" evidence="4">
    <location>
        <begin position="59"/>
        <end position="160"/>
    </location>
</feature>
<feature type="transmembrane region" description="Helical" evidence="3">
    <location>
        <begin position="12"/>
        <end position="31"/>
    </location>
</feature>
<evidence type="ECO:0000313" key="6">
    <source>
        <dbReference type="Proteomes" id="UP001432027"/>
    </source>
</evidence>
<keyword evidence="6" id="KW-1185">Reference proteome</keyword>
<dbReference type="CDD" id="cd00105">
    <property type="entry name" value="KH-I"/>
    <property type="match status" value="1"/>
</dbReference>
<dbReference type="PANTHER" id="PTHR10288">
    <property type="entry name" value="KH DOMAIN CONTAINING RNA BINDING PROTEIN"/>
    <property type="match status" value="1"/>
</dbReference>
<accession>A0AAV5T4T7</accession>
<protein>
    <recommendedName>
        <fullName evidence="4">K Homology domain-containing protein</fullName>
    </recommendedName>
</protein>
<reference evidence="5" key="1">
    <citation type="submission" date="2023-10" db="EMBL/GenBank/DDBJ databases">
        <title>Genome assembly of Pristionchus species.</title>
        <authorList>
            <person name="Yoshida K."/>
            <person name="Sommer R.J."/>
        </authorList>
    </citation>
    <scope>NUCLEOTIDE SEQUENCE</scope>
    <source>
        <strain evidence="5">RS0144</strain>
    </source>
</reference>
<dbReference type="Proteomes" id="UP001432027">
    <property type="component" value="Unassembled WGS sequence"/>
</dbReference>
<dbReference type="SMART" id="SM00322">
    <property type="entry name" value="KH"/>
    <property type="match status" value="2"/>
</dbReference>
<evidence type="ECO:0000256" key="3">
    <source>
        <dbReference type="SAM" id="Phobius"/>
    </source>
</evidence>
<evidence type="ECO:0000256" key="2">
    <source>
        <dbReference type="PROSITE-ProRule" id="PRU00117"/>
    </source>
</evidence>
<dbReference type="InterPro" id="IPR036612">
    <property type="entry name" value="KH_dom_type_1_sf"/>
</dbReference>
<dbReference type="AlphaFoldDB" id="A0AAV5T4T7"/>
<keyword evidence="3" id="KW-0812">Transmembrane</keyword>
<evidence type="ECO:0000259" key="4">
    <source>
        <dbReference type="SMART" id="SM00322"/>
    </source>
</evidence>
<dbReference type="SUPFAM" id="SSF54791">
    <property type="entry name" value="Eukaryotic type KH-domain (KH-domain type I)"/>
    <property type="match status" value="1"/>
</dbReference>
<dbReference type="InterPro" id="IPR004088">
    <property type="entry name" value="KH_dom_type_1"/>
</dbReference>
<keyword evidence="3" id="KW-1133">Transmembrane helix</keyword>
<organism evidence="5 6">
    <name type="scientific">Pristionchus entomophagus</name>
    <dbReference type="NCBI Taxonomy" id="358040"/>
    <lineage>
        <taxon>Eukaryota</taxon>
        <taxon>Metazoa</taxon>
        <taxon>Ecdysozoa</taxon>
        <taxon>Nematoda</taxon>
        <taxon>Chromadorea</taxon>
        <taxon>Rhabditida</taxon>
        <taxon>Rhabditina</taxon>
        <taxon>Diplogasteromorpha</taxon>
        <taxon>Diplogasteroidea</taxon>
        <taxon>Neodiplogasteridae</taxon>
        <taxon>Pristionchus</taxon>
    </lineage>
</organism>
<sequence length="268" mass="30827">LHSVMFSSPSKTWLIGAGAVLLLPAASALLWTAMRSKKRSDATSAPWRPTWTSDQEKPVRLEKFIFVRVEQVGLVLGKQTRTLRRIEHETRTILNLVSYAPNEIHDNVDALRAYEDAVNSWNNNEVVVPNENDRLHFIRVHAQTPDQIQLVELAIDAILADGRRRKNVDELRIPAESVKHIIGRGGEHIKRLSRNYRVRLLITQTGEDYETVTLEGTPEGIEAAKTRILQKIDWTSRPEEEEIEQSVDEQMREILDLKAQLEDETEWW</sequence>
<dbReference type="PROSITE" id="PS50084">
    <property type="entry name" value="KH_TYPE_1"/>
    <property type="match status" value="1"/>
</dbReference>
<proteinExistence type="predicted"/>
<feature type="non-terminal residue" evidence="5">
    <location>
        <position position="1"/>
    </location>
</feature>
<keyword evidence="2" id="KW-0694">RNA-binding</keyword>
<keyword evidence="1" id="KW-0677">Repeat</keyword>
<dbReference type="Gene3D" id="3.30.1370.10">
    <property type="entry name" value="K Homology domain, type 1"/>
    <property type="match status" value="1"/>
</dbReference>
<dbReference type="Pfam" id="PF00013">
    <property type="entry name" value="KH_1"/>
    <property type="match status" value="1"/>
</dbReference>
<dbReference type="EMBL" id="BTSX01000003">
    <property type="protein sequence ID" value="GMS90597.1"/>
    <property type="molecule type" value="Genomic_DNA"/>
</dbReference>
<gene>
    <name evidence="5" type="ORF">PENTCL1PPCAC_12772</name>
</gene>
<dbReference type="GO" id="GO:0003723">
    <property type="term" value="F:RNA binding"/>
    <property type="evidence" value="ECO:0007669"/>
    <property type="project" value="UniProtKB-UniRule"/>
</dbReference>
<keyword evidence="3" id="KW-0472">Membrane</keyword>
<name>A0AAV5T4T7_9BILA</name>
<evidence type="ECO:0000313" key="5">
    <source>
        <dbReference type="EMBL" id="GMS90597.1"/>
    </source>
</evidence>
<feature type="domain" description="K Homology" evidence="4">
    <location>
        <begin position="165"/>
        <end position="233"/>
    </location>
</feature>
<comment type="caution">
    <text evidence="5">The sequence shown here is derived from an EMBL/GenBank/DDBJ whole genome shotgun (WGS) entry which is preliminary data.</text>
</comment>
<evidence type="ECO:0000256" key="1">
    <source>
        <dbReference type="ARBA" id="ARBA00022737"/>
    </source>
</evidence>